<evidence type="ECO:0000313" key="7">
    <source>
        <dbReference type="WBParaSite" id="Pan_g20142.t2"/>
    </source>
</evidence>
<dbReference type="Gene3D" id="3.30.40.10">
    <property type="entry name" value="Zinc/RING finger domain, C3HC4 (zinc finger)"/>
    <property type="match status" value="1"/>
</dbReference>
<feature type="domain" description="RING-type" evidence="4">
    <location>
        <begin position="162"/>
        <end position="196"/>
    </location>
</feature>
<evidence type="ECO:0000256" key="3">
    <source>
        <dbReference type="PROSITE-ProRule" id="PRU00723"/>
    </source>
</evidence>
<proteinExistence type="predicted"/>
<dbReference type="InterPro" id="IPR013083">
    <property type="entry name" value="Znf_RING/FYVE/PHD"/>
</dbReference>
<keyword evidence="1 3" id="KW-0863">Zinc-finger</keyword>
<evidence type="ECO:0000313" key="6">
    <source>
        <dbReference type="Proteomes" id="UP000492821"/>
    </source>
</evidence>
<organism evidence="6 7">
    <name type="scientific">Panagrellus redivivus</name>
    <name type="common">Microworm</name>
    <dbReference type="NCBI Taxonomy" id="6233"/>
    <lineage>
        <taxon>Eukaryota</taxon>
        <taxon>Metazoa</taxon>
        <taxon>Ecdysozoa</taxon>
        <taxon>Nematoda</taxon>
        <taxon>Chromadorea</taxon>
        <taxon>Rhabditida</taxon>
        <taxon>Tylenchina</taxon>
        <taxon>Panagrolaimomorpha</taxon>
        <taxon>Panagrolaimoidea</taxon>
        <taxon>Panagrolaimidae</taxon>
        <taxon>Panagrellus</taxon>
    </lineage>
</organism>
<dbReference type="PROSITE" id="PS50103">
    <property type="entry name" value="ZF_C3H1"/>
    <property type="match status" value="1"/>
</dbReference>
<dbReference type="Proteomes" id="UP000492821">
    <property type="component" value="Unassembled WGS sequence"/>
</dbReference>
<dbReference type="PROSITE" id="PS50089">
    <property type="entry name" value="ZF_RING_2"/>
    <property type="match status" value="1"/>
</dbReference>
<protein>
    <submittedName>
        <fullName evidence="7">C3H1-type domain-containing protein</fullName>
    </submittedName>
</protein>
<evidence type="ECO:0000256" key="1">
    <source>
        <dbReference type="ARBA" id="ARBA00022771"/>
    </source>
</evidence>
<evidence type="ECO:0000256" key="2">
    <source>
        <dbReference type="ARBA" id="ARBA00022833"/>
    </source>
</evidence>
<dbReference type="GO" id="GO:0008270">
    <property type="term" value="F:zinc ion binding"/>
    <property type="evidence" value="ECO:0007669"/>
    <property type="project" value="UniProtKB-KW"/>
</dbReference>
<dbReference type="AlphaFoldDB" id="A0A7E4VEJ5"/>
<keyword evidence="3" id="KW-0479">Metal-binding</keyword>
<name>A0A7E4VEJ5_PANRE</name>
<evidence type="ECO:0000259" key="5">
    <source>
        <dbReference type="PROSITE" id="PS50103"/>
    </source>
</evidence>
<feature type="zinc finger region" description="C3H1-type" evidence="3">
    <location>
        <begin position="1"/>
        <end position="28"/>
    </location>
</feature>
<dbReference type="InterPro" id="IPR001841">
    <property type="entry name" value="Znf_RING"/>
</dbReference>
<reference evidence="7" key="2">
    <citation type="submission" date="2020-10" db="UniProtKB">
        <authorList>
            <consortium name="WormBaseParasite"/>
        </authorList>
    </citation>
    <scope>IDENTIFICATION</scope>
</reference>
<dbReference type="InterPro" id="IPR000571">
    <property type="entry name" value="Znf_CCCH"/>
</dbReference>
<feature type="domain" description="C3H1-type" evidence="5">
    <location>
        <begin position="1"/>
        <end position="28"/>
    </location>
</feature>
<keyword evidence="2 3" id="KW-0862">Zinc</keyword>
<keyword evidence="6" id="KW-1185">Reference proteome</keyword>
<sequence>MSVPARCPLYPGYCPYSAAECEFTHPSQPCPTSSCNDEGCPYVHRICELDAIQQVCSAPNCFDAHPFRASCVSFPVYQCIFLLFRQNLPHSRNLNVMRGDDINYNPQTASRPWPSTNGITHSGSKRQLTSDDDVRHIERIHDRIYRKGLTIDFSPFFTRGKCMVCWKRVADNLIVPCNHLVLCGHCTNFSNRCVLCYEGFNNVFSFADPPSRY</sequence>
<dbReference type="Pfam" id="PF13920">
    <property type="entry name" value="zf-C3HC4_3"/>
    <property type="match status" value="1"/>
</dbReference>
<accession>A0A7E4VEJ5</accession>
<evidence type="ECO:0000259" key="4">
    <source>
        <dbReference type="PROSITE" id="PS50089"/>
    </source>
</evidence>
<reference evidence="6" key="1">
    <citation type="journal article" date="2013" name="Genetics">
        <title>The draft genome and transcriptome of Panagrellus redivivus are shaped by the harsh demands of a free-living lifestyle.</title>
        <authorList>
            <person name="Srinivasan J."/>
            <person name="Dillman A.R."/>
            <person name="Macchietto M.G."/>
            <person name="Heikkinen L."/>
            <person name="Lakso M."/>
            <person name="Fracchia K.M."/>
            <person name="Antoshechkin I."/>
            <person name="Mortazavi A."/>
            <person name="Wong G."/>
            <person name="Sternberg P.W."/>
        </authorList>
    </citation>
    <scope>NUCLEOTIDE SEQUENCE [LARGE SCALE GENOMIC DNA]</scope>
    <source>
        <strain evidence="6">MT8872</strain>
    </source>
</reference>
<dbReference type="WBParaSite" id="Pan_g20142.t2">
    <property type="protein sequence ID" value="Pan_g20142.t2"/>
    <property type="gene ID" value="Pan_g20142"/>
</dbReference>